<proteinExistence type="predicted"/>
<keyword evidence="2" id="KW-1185">Reference proteome</keyword>
<dbReference type="InterPro" id="IPR009199">
    <property type="entry name" value="PhoPQ-act_pathogen-rel_PqaA"/>
</dbReference>
<accession>A0ABY5UYJ0</accession>
<dbReference type="GeneID" id="82892057"/>
<dbReference type="EMBL" id="CP102294">
    <property type="protein sequence ID" value="UWN56962.1"/>
    <property type="molecule type" value="Genomic_DNA"/>
</dbReference>
<evidence type="ECO:0000313" key="1">
    <source>
        <dbReference type="EMBL" id="UWN56962.1"/>
    </source>
</evidence>
<dbReference type="RefSeq" id="WP_019245709.1">
    <property type="nucleotide sequence ID" value="NZ_CAPH01000009.1"/>
</dbReference>
<dbReference type="Pfam" id="PF10142">
    <property type="entry name" value="PhoPQ_related"/>
    <property type="match status" value="1"/>
</dbReference>
<dbReference type="PANTHER" id="PTHR31497">
    <property type="entry name" value="AUTOCRINE PROLIFERATION REPRESSOR PROTEIN A"/>
    <property type="match status" value="1"/>
</dbReference>
<name>A0ABY5UYJ0_9BACT</name>
<reference evidence="1" key="1">
    <citation type="journal article" date="2022" name="Cell">
        <title>Design, construction, and in vivo augmentation of a complex gut microbiome.</title>
        <authorList>
            <person name="Cheng A.G."/>
            <person name="Ho P.Y."/>
            <person name="Aranda-Diaz A."/>
            <person name="Jain S."/>
            <person name="Yu F.B."/>
            <person name="Meng X."/>
            <person name="Wang M."/>
            <person name="Iakiviak M."/>
            <person name="Nagashima K."/>
            <person name="Zhao A."/>
            <person name="Murugkar P."/>
            <person name="Patil A."/>
            <person name="Atabakhsh K."/>
            <person name="Weakley A."/>
            <person name="Yan J."/>
            <person name="Brumbaugh A.R."/>
            <person name="Higginbottom S."/>
            <person name="Dimas A."/>
            <person name="Shiver A.L."/>
            <person name="Deutschbauer A."/>
            <person name="Neff N."/>
            <person name="Sonnenburg J.L."/>
            <person name="Huang K.C."/>
            <person name="Fischbach M.A."/>
        </authorList>
    </citation>
    <scope>NUCLEOTIDE SEQUENCE</scope>
    <source>
        <strain evidence="1">AP11</strain>
    </source>
</reference>
<dbReference type="Proteomes" id="UP001059295">
    <property type="component" value="Chromosome"/>
</dbReference>
<dbReference type="PANTHER" id="PTHR31497:SF0">
    <property type="entry name" value="AUTOCRINE PROLIFERATION REPRESSOR PROTEIN A"/>
    <property type="match status" value="1"/>
</dbReference>
<organism evidence="1 2">
    <name type="scientific">Alistipes ihumii AP11</name>
    <dbReference type="NCBI Taxonomy" id="1211813"/>
    <lineage>
        <taxon>Bacteria</taxon>
        <taxon>Pseudomonadati</taxon>
        <taxon>Bacteroidota</taxon>
        <taxon>Bacteroidia</taxon>
        <taxon>Bacteroidales</taxon>
        <taxon>Rikenellaceae</taxon>
        <taxon>Alistipes</taxon>
    </lineage>
</organism>
<gene>
    <name evidence="1" type="ORF">NQ491_09945</name>
</gene>
<sequence length="452" mass="48854">MLRHLSILGFSLWAGFLFCARCFGGDSVRAPKDLLGAYLRNGDYAYDWELERSARDSGCTIHRLRLTSQRWRDRVWKHRLSVIVPDRVSHPGVLLFLSGEGAGDSAPVRDGEPAEFWLASAARLAAGCEAVVALLGQVPNRSSADSLNAGAWIRRTLELAVEDGDDSWPLLFPMTKCVIRAMDAVTEFCAEMLGRKAGGFVVGGAAEQGWAVWLAASRDERMSAISPWCADMLNAGRRVSASSARPSVDSPGDGYASALLHGLPGTERGQSLVVSVDPYARADSLPMPKLVVSGAAASAREVSETAGCLDSLPGINRIRYLPGAGRDLSRDSAAFGALGTFFSMLLEDEEFPSCRYSARRKGDSLSIDLSFAPDRLVGAERWYAVSDTLDFGGSDWHAEPLALSGTGRTTVTVPFPSLGYAACYVDLIYRTAGGRPYRFSTRIFLFGGKRVF</sequence>
<protein>
    <submittedName>
        <fullName evidence="1">PhoPQ-activated pathogenicity-related family protein</fullName>
    </submittedName>
</protein>
<evidence type="ECO:0000313" key="2">
    <source>
        <dbReference type="Proteomes" id="UP001059295"/>
    </source>
</evidence>